<evidence type="ECO:0000259" key="10">
    <source>
        <dbReference type="SMART" id="SM00822"/>
    </source>
</evidence>
<dbReference type="Gene3D" id="3.40.50.720">
    <property type="entry name" value="NAD(P)-binding Rossmann-like Domain"/>
    <property type="match status" value="1"/>
</dbReference>
<keyword evidence="4" id="KW-0521">NADP</keyword>
<gene>
    <name evidence="11" type="ORF">ENS59_02990</name>
</gene>
<dbReference type="CDD" id="cd05339">
    <property type="entry name" value="17beta-HSDXI-like_SDR_c"/>
    <property type="match status" value="1"/>
</dbReference>
<evidence type="ECO:0000256" key="2">
    <source>
        <dbReference type="ARBA" id="ARBA00006484"/>
    </source>
</evidence>
<dbReference type="GO" id="GO:0016616">
    <property type="term" value="F:oxidoreductase activity, acting on the CH-OH group of donors, NAD or NADP as acceptor"/>
    <property type="evidence" value="ECO:0007669"/>
    <property type="project" value="TreeGrafter"/>
</dbReference>
<keyword evidence="6" id="KW-0560">Oxidoreductase</keyword>
<dbReference type="EMBL" id="DSVL01000087">
    <property type="protein sequence ID" value="HFH28463.1"/>
    <property type="molecule type" value="Genomic_DNA"/>
</dbReference>
<feature type="domain" description="Ketoreductase" evidence="10">
    <location>
        <begin position="7"/>
        <end position="198"/>
    </location>
</feature>
<dbReference type="FunFam" id="3.40.50.720:FF:000131">
    <property type="entry name" value="Short-chain dehydrogenase/reductase 3"/>
    <property type="match status" value="1"/>
</dbReference>
<reference evidence="11" key="1">
    <citation type="journal article" date="2020" name="mSystems">
        <title>Genome- and Community-Level Interaction Insights into Carbon Utilization and Element Cycling Functions of Hydrothermarchaeota in Hydrothermal Sediment.</title>
        <authorList>
            <person name="Zhou Z."/>
            <person name="Liu Y."/>
            <person name="Xu W."/>
            <person name="Pan J."/>
            <person name="Luo Z.H."/>
            <person name="Li M."/>
        </authorList>
    </citation>
    <scope>NUCLEOTIDE SEQUENCE [LARGE SCALE GENOMIC DNA]</scope>
    <source>
        <strain evidence="11">SpSt-503</strain>
    </source>
</reference>
<dbReference type="PROSITE" id="PS00061">
    <property type="entry name" value="ADH_SHORT"/>
    <property type="match status" value="1"/>
</dbReference>
<dbReference type="InterPro" id="IPR036291">
    <property type="entry name" value="NAD(P)-bd_dom_sf"/>
</dbReference>
<organism evidence="11">
    <name type="scientific">Gracilinema caldarium</name>
    <dbReference type="NCBI Taxonomy" id="215591"/>
    <lineage>
        <taxon>Bacteria</taxon>
        <taxon>Pseudomonadati</taxon>
        <taxon>Spirochaetota</taxon>
        <taxon>Spirochaetia</taxon>
        <taxon>Spirochaetales</taxon>
        <taxon>Breznakiellaceae</taxon>
        <taxon>Gracilinema</taxon>
    </lineage>
</organism>
<dbReference type="SUPFAM" id="SSF51735">
    <property type="entry name" value="NAD(P)-binding Rossmann-fold domains"/>
    <property type="match status" value="1"/>
</dbReference>
<dbReference type="AlphaFoldDB" id="A0A7C3ICZ1"/>
<comment type="similarity">
    <text evidence="2 9">Belongs to the short-chain dehydrogenases/reductases (SDR) family.</text>
</comment>
<evidence type="ECO:0000256" key="9">
    <source>
        <dbReference type="RuleBase" id="RU000363"/>
    </source>
</evidence>
<dbReference type="GO" id="GO:0006066">
    <property type="term" value="P:alcohol metabolic process"/>
    <property type="evidence" value="ECO:0007669"/>
    <property type="project" value="UniProtKB-ARBA"/>
</dbReference>
<accession>A0A7C3ICZ1</accession>
<dbReference type="GO" id="GO:0042445">
    <property type="term" value="P:hormone metabolic process"/>
    <property type="evidence" value="ECO:0007669"/>
    <property type="project" value="UniProtKB-ARBA"/>
</dbReference>
<comment type="caution">
    <text evidence="11">The sequence shown here is derived from an EMBL/GenBank/DDBJ whole genome shotgun (WGS) entry which is preliminary data.</text>
</comment>
<keyword evidence="8" id="KW-0472">Membrane</keyword>
<evidence type="ECO:0000256" key="8">
    <source>
        <dbReference type="ARBA" id="ARBA00023136"/>
    </source>
</evidence>
<evidence type="ECO:0000256" key="3">
    <source>
        <dbReference type="ARBA" id="ARBA00022692"/>
    </source>
</evidence>
<keyword evidence="7" id="KW-0443">Lipid metabolism</keyword>
<protein>
    <submittedName>
        <fullName evidence="11">SDR family NAD(P)-dependent oxidoreductase</fullName>
    </submittedName>
</protein>
<evidence type="ECO:0000256" key="6">
    <source>
        <dbReference type="ARBA" id="ARBA00023002"/>
    </source>
</evidence>
<dbReference type="PRINTS" id="PR00080">
    <property type="entry name" value="SDRFAMILY"/>
</dbReference>
<dbReference type="GO" id="GO:0006720">
    <property type="term" value="P:isoprenoid metabolic process"/>
    <property type="evidence" value="ECO:0007669"/>
    <property type="project" value="UniProtKB-ARBA"/>
</dbReference>
<dbReference type="InterPro" id="IPR002347">
    <property type="entry name" value="SDR_fam"/>
</dbReference>
<evidence type="ECO:0000256" key="4">
    <source>
        <dbReference type="ARBA" id="ARBA00022857"/>
    </source>
</evidence>
<dbReference type="SMART" id="SM00822">
    <property type="entry name" value="PKS_KR"/>
    <property type="match status" value="1"/>
</dbReference>
<evidence type="ECO:0000256" key="5">
    <source>
        <dbReference type="ARBA" id="ARBA00022989"/>
    </source>
</evidence>
<dbReference type="GO" id="GO:0016020">
    <property type="term" value="C:membrane"/>
    <property type="evidence" value="ECO:0007669"/>
    <property type="project" value="UniProtKB-SubCell"/>
</dbReference>
<keyword evidence="5" id="KW-1133">Transmembrane helix</keyword>
<evidence type="ECO:0000256" key="7">
    <source>
        <dbReference type="ARBA" id="ARBA00023098"/>
    </source>
</evidence>
<dbReference type="PANTHER" id="PTHR24322">
    <property type="entry name" value="PKSB"/>
    <property type="match status" value="1"/>
</dbReference>
<name>A0A7C3ICZ1_9SPIR</name>
<evidence type="ECO:0000313" key="11">
    <source>
        <dbReference type="EMBL" id="HFH28463.1"/>
    </source>
</evidence>
<dbReference type="InterPro" id="IPR057326">
    <property type="entry name" value="KR_dom"/>
</dbReference>
<sequence>MKHLDSKIVLITGGASGIGRLTALELARRGAIVIVWDISEGALHTFEAEAAEQNLRIYGMVCNIANRHEVYEQAGLIKQKWGPVSILINNAGVVSGSTFLSTSDEKMIQTMEVNTMAHFWTLKAFLPDMMSQNEGHIVTIASAAGIIGVTGLADYSASKFAAFGFHEAIRMELRRMGKEIQTTVVCPFFINTGMFEGVKTRFPLLLPIMKPEYAAKRIVSAILHNKKRLIMPRFVYSVYLLRLLPVSWFDALADFFGVNHAMDSFKGRMF</sequence>
<evidence type="ECO:0000256" key="1">
    <source>
        <dbReference type="ARBA" id="ARBA00004141"/>
    </source>
</evidence>
<keyword evidence="3" id="KW-0812">Transmembrane</keyword>
<proteinExistence type="inferred from homology"/>
<dbReference type="PRINTS" id="PR00081">
    <property type="entry name" value="GDHRDH"/>
</dbReference>
<dbReference type="InterPro" id="IPR020904">
    <property type="entry name" value="Sc_DH/Rdtase_CS"/>
</dbReference>
<comment type="subcellular location">
    <subcellularLocation>
        <location evidence="1">Membrane</location>
        <topology evidence="1">Multi-pass membrane protein</topology>
    </subcellularLocation>
</comment>
<dbReference type="Pfam" id="PF00106">
    <property type="entry name" value="adh_short"/>
    <property type="match status" value="1"/>
</dbReference>
<dbReference type="PANTHER" id="PTHR24322:SF736">
    <property type="entry name" value="RETINOL DEHYDROGENASE 10"/>
    <property type="match status" value="1"/>
</dbReference>